<dbReference type="RefSeq" id="XP_046014704.1">
    <property type="nucleotide sequence ID" value="XM_046160129.1"/>
</dbReference>
<comment type="caution">
    <text evidence="4">The sequence shown here is derived from an EMBL/GenBank/DDBJ whole genome shotgun (WGS) entry which is preliminary data.</text>
</comment>
<dbReference type="EMBL" id="JAGTJQ010000003">
    <property type="protein sequence ID" value="KAH7034611.1"/>
    <property type="molecule type" value="Genomic_DNA"/>
</dbReference>
<keyword evidence="5" id="KW-1185">Reference proteome</keyword>
<evidence type="ECO:0000313" key="5">
    <source>
        <dbReference type="Proteomes" id="UP000756346"/>
    </source>
</evidence>
<reference evidence="4" key="1">
    <citation type="journal article" date="2021" name="Nat. Commun.">
        <title>Genetic determinants of endophytism in the Arabidopsis root mycobiome.</title>
        <authorList>
            <person name="Mesny F."/>
            <person name="Miyauchi S."/>
            <person name="Thiergart T."/>
            <person name="Pickel B."/>
            <person name="Atanasova L."/>
            <person name="Karlsson M."/>
            <person name="Huettel B."/>
            <person name="Barry K.W."/>
            <person name="Haridas S."/>
            <person name="Chen C."/>
            <person name="Bauer D."/>
            <person name="Andreopoulos W."/>
            <person name="Pangilinan J."/>
            <person name="LaButti K."/>
            <person name="Riley R."/>
            <person name="Lipzen A."/>
            <person name="Clum A."/>
            <person name="Drula E."/>
            <person name="Henrissat B."/>
            <person name="Kohler A."/>
            <person name="Grigoriev I.V."/>
            <person name="Martin F.M."/>
            <person name="Hacquard S."/>
        </authorList>
    </citation>
    <scope>NUCLEOTIDE SEQUENCE</scope>
    <source>
        <strain evidence="4">MPI-CAGE-CH-0230</strain>
    </source>
</reference>
<dbReference type="AlphaFoldDB" id="A0A9P8YA40"/>
<dbReference type="InterPro" id="IPR000863">
    <property type="entry name" value="Sulfotransferase_dom"/>
</dbReference>
<dbReference type="GO" id="GO:0008146">
    <property type="term" value="F:sulfotransferase activity"/>
    <property type="evidence" value="ECO:0007669"/>
    <property type="project" value="InterPro"/>
</dbReference>
<dbReference type="Gene3D" id="3.40.50.300">
    <property type="entry name" value="P-loop containing nucleotide triphosphate hydrolases"/>
    <property type="match status" value="1"/>
</dbReference>
<evidence type="ECO:0000256" key="2">
    <source>
        <dbReference type="ARBA" id="ARBA00022679"/>
    </source>
</evidence>
<proteinExistence type="inferred from homology"/>
<sequence>MPVKTREVYNHHQNSEAWNDFPFRPDDIVISTYGKSGTTWVQQIVGQLTQKGDPSVAPGLLSPWVDLRIIPKEALHGMVEAQTQRRFLKTHLPLDALVWKPDVKYIFVARDGRDMIWSTHHHFSIATPAFWQLINDTPGRVGPAYQPPTPNPRDLFVDLVEDDSRGSLPWPFWSHTRQWWDARDQPNLLLVHFNDLKKDLPGEMRRIAEFLEVPDLTEQQWKDAVEHCTFAWMKEHAEMSSPPQADIAFDGGAKNFINKGTNGRWSDVLSDEDNAKYLAKAREELGEEGARWLEKGRLA</sequence>
<dbReference type="OrthoDB" id="205623at2759"/>
<comment type="similarity">
    <text evidence="1">Belongs to the sulfotransferase 1 family.</text>
</comment>
<dbReference type="Pfam" id="PF00685">
    <property type="entry name" value="Sulfotransfer_1"/>
    <property type="match status" value="1"/>
</dbReference>
<gene>
    <name evidence="4" type="ORF">B0I36DRAFT_372541</name>
</gene>
<evidence type="ECO:0000256" key="1">
    <source>
        <dbReference type="ARBA" id="ARBA00005771"/>
    </source>
</evidence>
<dbReference type="SUPFAM" id="SSF52540">
    <property type="entry name" value="P-loop containing nucleoside triphosphate hydrolases"/>
    <property type="match status" value="1"/>
</dbReference>
<evidence type="ECO:0000259" key="3">
    <source>
        <dbReference type="Pfam" id="PF00685"/>
    </source>
</evidence>
<evidence type="ECO:0000313" key="4">
    <source>
        <dbReference type="EMBL" id="KAH7034611.1"/>
    </source>
</evidence>
<protein>
    <submittedName>
        <fullName evidence="4">P-loop containing nucleoside triphosphate hydrolase protein</fullName>
    </submittedName>
</protein>
<dbReference type="GeneID" id="70189675"/>
<organism evidence="4 5">
    <name type="scientific">Microdochium trichocladiopsis</name>
    <dbReference type="NCBI Taxonomy" id="1682393"/>
    <lineage>
        <taxon>Eukaryota</taxon>
        <taxon>Fungi</taxon>
        <taxon>Dikarya</taxon>
        <taxon>Ascomycota</taxon>
        <taxon>Pezizomycotina</taxon>
        <taxon>Sordariomycetes</taxon>
        <taxon>Xylariomycetidae</taxon>
        <taxon>Xylariales</taxon>
        <taxon>Microdochiaceae</taxon>
        <taxon>Microdochium</taxon>
    </lineage>
</organism>
<dbReference type="GO" id="GO:0016787">
    <property type="term" value="F:hydrolase activity"/>
    <property type="evidence" value="ECO:0007669"/>
    <property type="project" value="UniProtKB-KW"/>
</dbReference>
<dbReference type="InterPro" id="IPR027417">
    <property type="entry name" value="P-loop_NTPase"/>
</dbReference>
<name>A0A9P8YA40_9PEZI</name>
<keyword evidence="2" id="KW-0808">Transferase</keyword>
<dbReference type="Proteomes" id="UP000756346">
    <property type="component" value="Unassembled WGS sequence"/>
</dbReference>
<feature type="domain" description="Sulfotransferase" evidence="3">
    <location>
        <begin position="25"/>
        <end position="283"/>
    </location>
</feature>
<accession>A0A9P8YA40</accession>
<keyword evidence="4" id="KW-0378">Hydrolase</keyword>
<dbReference type="PANTHER" id="PTHR11783">
    <property type="entry name" value="SULFOTRANSFERASE SULT"/>
    <property type="match status" value="1"/>
</dbReference>